<feature type="chain" id="PRO_5003588067" description="TIL domain-containing protein" evidence="1">
    <location>
        <begin position="22"/>
        <end position="140"/>
    </location>
</feature>
<protein>
    <recommendedName>
        <fullName evidence="4">TIL domain-containing protein</fullName>
    </recommendedName>
</protein>
<name>H3H1E0_PHYRM</name>
<evidence type="ECO:0000313" key="2">
    <source>
        <dbReference type="EnsemblProtists" id="Phyra84052"/>
    </source>
</evidence>
<dbReference type="Proteomes" id="UP000005238">
    <property type="component" value="Unassembled WGS sequence"/>
</dbReference>
<dbReference type="VEuPathDB" id="FungiDB:KRP23_8277"/>
<evidence type="ECO:0000256" key="1">
    <source>
        <dbReference type="SAM" id="SignalP"/>
    </source>
</evidence>
<dbReference type="VEuPathDB" id="FungiDB:KRP22_12838"/>
<evidence type="ECO:0008006" key="4">
    <source>
        <dbReference type="Google" id="ProtNLM"/>
    </source>
</evidence>
<dbReference type="OMA" id="CMINSAD"/>
<dbReference type="GeneID" id="94229478"/>
<proteinExistence type="predicted"/>
<sequence>MRIVVALTVLLVALASGTTDGAQDAAVCNLACVKGKTCKLQQVQCITTPCNPVPTCVPVETEPPEPVCTKKCSKDEKCMINSADNSQYCLTPCATVRCSSGYTCQVEQVQCIRAPCPPVAVCKPVKTPCPQRVLRTTSNM</sequence>
<reference evidence="2" key="2">
    <citation type="submission" date="2015-06" db="UniProtKB">
        <authorList>
            <consortium name="EnsemblProtists"/>
        </authorList>
    </citation>
    <scope>IDENTIFICATION</scope>
    <source>
        <strain evidence="2">Pr102</strain>
    </source>
</reference>
<dbReference type="eggNOG" id="ENOG502SVTE">
    <property type="taxonomic scope" value="Eukaryota"/>
</dbReference>
<dbReference type="InParanoid" id="H3H1E0"/>
<accession>H3H1E0</accession>
<keyword evidence="1" id="KW-0732">Signal</keyword>
<dbReference type="AlphaFoldDB" id="H3H1E0"/>
<dbReference type="RefSeq" id="XP_067743202.1">
    <property type="nucleotide sequence ID" value="XM_067893697.1"/>
</dbReference>
<dbReference type="OrthoDB" id="152433at2759"/>
<dbReference type="EnsemblProtists" id="Phyra84052">
    <property type="protein sequence ID" value="Phyra84052"/>
    <property type="gene ID" value="Phyra84052"/>
</dbReference>
<evidence type="ECO:0000313" key="3">
    <source>
        <dbReference type="Proteomes" id="UP000005238"/>
    </source>
</evidence>
<feature type="signal peptide" evidence="1">
    <location>
        <begin position="1"/>
        <end position="21"/>
    </location>
</feature>
<organism evidence="2 3">
    <name type="scientific">Phytophthora ramorum</name>
    <name type="common">Sudden oak death agent</name>
    <dbReference type="NCBI Taxonomy" id="164328"/>
    <lineage>
        <taxon>Eukaryota</taxon>
        <taxon>Sar</taxon>
        <taxon>Stramenopiles</taxon>
        <taxon>Oomycota</taxon>
        <taxon>Peronosporomycetes</taxon>
        <taxon>Peronosporales</taxon>
        <taxon>Peronosporaceae</taxon>
        <taxon>Phytophthora</taxon>
    </lineage>
</organism>
<dbReference type="EMBL" id="DS566099">
    <property type="status" value="NOT_ANNOTATED_CDS"/>
    <property type="molecule type" value="Genomic_DNA"/>
</dbReference>
<reference evidence="3" key="1">
    <citation type="journal article" date="2006" name="Science">
        <title>Phytophthora genome sequences uncover evolutionary origins and mechanisms of pathogenesis.</title>
        <authorList>
            <person name="Tyler B.M."/>
            <person name="Tripathy S."/>
            <person name="Zhang X."/>
            <person name="Dehal P."/>
            <person name="Jiang R.H."/>
            <person name="Aerts A."/>
            <person name="Arredondo F.D."/>
            <person name="Baxter L."/>
            <person name="Bensasson D."/>
            <person name="Beynon J.L."/>
            <person name="Chapman J."/>
            <person name="Damasceno C.M."/>
            <person name="Dorrance A.E."/>
            <person name="Dou D."/>
            <person name="Dickerman A.W."/>
            <person name="Dubchak I.L."/>
            <person name="Garbelotto M."/>
            <person name="Gijzen M."/>
            <person name="Gordon S.G."/>
            <person name="Govers F."/>
            <person name="Grunwald N.J."/>
            <person name="Huang W."/>
            <person name="Ivors K.L."/>
            <person name="Jones R.W."/>
            <person name="Kamoun S."/>
            <person name="Krampis K."/>
            <person name="Lamour K.H."/>
            <person name="Lee M.K."/>
            <person name="McDonald W.H."/>
            <person name="Medina M."/>
            <person name="Meijer H.J."/>
            <person name="Nordberg E.K."/>
            <person name="Maclean D.J."/>
            <person name="Ospina-Giraldo M.D."/>
            <person name="Morris P.F."/>
            <person name="Phuntumart V."/>
            <person name="Putnam N.H."/>
            <person name="Rash S."/>
            <person name="Rose J.K."/>
            <person name="Sakihama Y."/>
            <person name="Salamov A.A."/>
            <person name="Savidor A."/>
            <person name="Scheuring C.F."/>
            <person name="Smith B.M."/>
            <person name="Sobral B.W."/>
            <person name="Terry A."/>
            <person name="Torto-Alalibo T.A."/>
            <person name="Win J."/>
            <person name="Xu Z."/>
            <person name="Zhang H."/>
            <person name="Grigoriev I.V."/>
            <person name="Rokhsar D.S."/>
            <person name="Boore J.L."/>
        </authorList>
    </citation>
    <scope>NUCLEOTIDE SEQUENCE [LARGE SCALE GENOMIC DNA]</scope>
    <source>
        <strain evidence="3">Pr102</strain>
    </source>
</reference>
<keyword evidence="3" id="KW-1185">Reference proteome</keyword>
<dbReference type="HOGENOM" id="CLU_141837_0_0_1"/>